<proteinExistence type="inferred from homology"/>
<dbReference type="InterPro" id="IPR011990">
    <property type="entry name" value="TPR-like_helical_dom_sf"/>
</dbReference>
<dbReference type="InterPro" id="IPR051677">
    <property type="entry name" value="AfsR-DnrI-RedD_regulator"/>
</dbReference>
<dbReference type="Pfam" id="PF03704">
    <property type="entry name" value="BTAD"/>
    <property type="match status" value="1"/>
</dbReference>
<comment type="caution">
    <text evidence="8">The sequence shown here is derived from an EMBL/GenBank/DDBJ whole genome shotgun (WGS) entry which is preliminary data.</text>
</comment>
<dbReference type="Proteomes" id="UP001214441">
    <property type="component" value="Unassembled WGS sequence"/>
</dbReference>
<keyword evidence="3" id="KW-0805">Transcription regulation</keyword>
<dbReference type="InterPro" id="IPR016032">
    <property type="entry name" value="Sig_transdc_resp-reg_C-effctor"/>
</dbReference>
<dbReference type="InterPro" id="IPR001867">
    <property type="entry name" value="OmpR/PhoB-type_DNA-bd"/>
</dbReference>
<dbReference type="CDD" id="cd15831">
    <property type="entry name" value="BTAD"/>
    <property type="match status" value="1"/>
</dbReference>
<dbReference type="Gene3D" id="1.10.10.10">
    <property type="entry name" value="Winged helix-like DNA-binding domain superfamily/Winged helix DNA-binding domain"/>
    <property type="match status" value="1"/>
</dbReference>
<dbReference type="SUPFAM" id="SSF46894">
    <property type="entry name" value="C-terminal effector domain of the bipartite response regulators"/>
    <property type="match status" value="1"/>
</dbReference>
<dbReference type="Pfam" id="PF00486">
    <property type="entry name" value="Trans_reg_C"/>
    <property type="match status" value="1"/>
</dbReference>
<feature type="domain" description="OmpR/PhoB-type" evidence="7">
    <location>
        <begin position="1"/>
        <end position="80"/>
    </location>
</feature>
<dbReference type="PANTHER" id="PTHR35807:SF1">
    <property type="entry name" value="TRANSCRIPTIONAL REGULATOR REDD"/>
    <property type="match status" value="1"/>
</dbReference>
<evidence type="ECO:0000256" key="3">
    <source>
        <dbReference type="ARBA" id="ARBA00023015"/>
    </source>
</evidence>
<name>A0ABT7A384_9ACTN</name>
<keyword evidence="5" id="KW-0804">Transcription</keyword>
<feature type="DNA-binding region" description="OmpR/PhoB-type" evidence="6">
    <location>
        <begin position="1"/>
        <end position="80"/>
    </location>
</feature>
<dbReference type="InterPro" id="IPR005158">
    <property type="entry name" value="BTAD"/>
</dbReference>
<evidence type="ECO:0000256" key="4">
    <source>
        <dbReference type="ARBA" id="ARBA00023125"/>
    </source>
</evidence>
<evidence type="ECO:0000256" key="5">
    <source>
        <dbReference type="ARBA" id="ARBA00023163"/>
    </source>
</evidence>
<dbReference type="SMART" id="SM01043">
    <property type="entry name" value="BTAD"/>
    <property type="match status" value="1"/>
</dbReference>
<dbReference type="RefSeq" id="WP_274046492.1">
    <property type="nucleotide sequence ID" value="NZ_JANCPR020000032.1"/>
</dbReference>
<evidence type="ECO:0000256" key="1">
    <source>
        <dbReference type="ARBA" id="ARBA00005820"/>
    </source>
</evidence>
<keyword evidence="2" id="KW-0902">Two-component regulatory system</keyword>
<evidence type="ECO:0000313" key="9">
    <source>
        <dbReference type="Proteomes" id="UP001214441"/>
    </source>
</evidence>
<organism evidence="8 9">
    <name type="scientific">Streptomyces iconiensis</name>
    <dbReference type="NCBI Taxonomy" id="1384038"/>
    <lineage>
        <taxon>Bacteria</taxon>
        <taxon>Bacillati</taxon>
        <taxon>Actinomycetota</taxon>
        <taxon>Actinomycetes</taxon>
        <taxon>Kitasatosporales</taxon>
        <taxon>Streptomycetaceae</taxon>
        <taxon>Streptomyces</taxon>
    </lineage>
</organism>
<sequence>MHEINGTAKRLVLQALLVSEGNAVPHGALIEEIWGEGIPDGVANALQAHISRIRRWLREISGNSSGTQLVSSPHGYQLVLGEAELDASVFQETVGAATALRGEDPSKAALLRSALSMWRGPPFGGSDGGPLSDASAIRYDEVRLRAQEELFDTELKLGRHAQVLSEIRQAQVENPTREHFCAQLMFALYRSGRQAEALGAYHATRECLNEDLGIDPTPELRKLEQCILRQSPELAPTEPELPLPLPLRAQR</sequence>
<reference evidence="8 9" key="1">
    <citation type="submission" date="2023-05" db="EMBL/GenBank/DDBJ databases">
        <title>Streptantibioticus silvisoli sp. nov., acidotolerant actinomycetes 1 from pine litter.</title>
        <authorList>
            <person name="Swiecimska M."/>
            <person name="Golinska P."/>
            <person name="Sangal V."/>
            <person name="Wachnowicz B."/>
            <person name="Goodfellow M."/>
        </authorList>
    </citation>
    <scope>NUCLEOTIDE SEQUENCE [LARGE SCALE GENOMIC DNA]</scope>
    <source>
        <strain evidence="8 9">DSM 42109</strain>
    </source>
</reference>
<evidence type="ECO:0000259" key="7">
    <source>
        <dbReference type="PROSITE" id="PS51755"/>
    </source>
</evidence>
<comment type="similarity">
    <text evidence="1">Belongs to the AfsR/DnrI/RedD regulatory family.</text>
</comment>
<dbReference type="EMBL" id="JANCPR020000032">
    <property type="protein sequence ID" value="MDJ1135798.1"/>
    <property type="molecule type" value="Genomic_DNA"/>
</dbReference>
<accession>A0ABT7A384</accession>
<dbReference type="InterPro" id="IPR036388">
    <property type="entry name" value="WH-like_DNA-bd_sf"/>
</dbReference>
<protein>
    <submittedName>
        <fullName evidence="8">AfsR/SARP family transcriptional regulator</fullName>
    </submittedName>
</protein>
<keyword evidence="9" id="KW-1185">Reference proteome</keyword>
<evidence type="ECO:0000256" key="6">
    <source>
        <dbReference type="PROSITE-ProRule" id="PRU01091"/>
    </source>
</evidence>
<keyword evidence="4 6" id="KW-0238">DNA-binding</keyword>
<dbReference type="SUPFAM" id="SSF48452">
    <property type="entry name" value="TPR-like"/>
    <property type="match status" value="1"/>
</dbReference>
<gene>
    <name evidence="8" type="ORF">NMN56_028400</name>
</gene>
<evidence type="ECO:0000313" key="8">
    <source>
        <dbReference type="EMBL" id="MDJ1135798.1"/>
    </source>
</evidence>
<dbReference type="Gene3D" id="1.25.40.10">
    <property type="entry name" value="Tetratricopeptide repeat domain"/>
    <property type="match status" value="1"/>
</dbReference>
<dbReference type="PROSITE" id="PS51755">
    <property type="entry name" value="OMPR_PHOB"/>
    <property type="match status" value="1"/>
</dbReference>
<dbReference type="PANTHER" id="PTHR35807">
    <property type="entry name" value="TRANSCRIPTIONAL REGULATOR REDD-RELATED"/>
    <property type="match status" value="1"/>
</dbReference>
<evidence type="ECO:0000256" key="2">
    <source>
        <dbReference type="ARBA" id="ARBA00023012"/>
    </source>
</evidence>